<proteinExistence type="predicted"/>
<sequence length="197" mass="22170">MNYLSSKQVEVYGFQTTKAGRDLCGDAYFMKATDDYFLCVLADGLGSGEYAYYSSQAVAKVVKEQSDDDVDTLMDACNRALYRKRGAAVAIFKACFKSRKFVYSCVGNIRFFMVAPGGKLTYPIPITGYLSGRPQQFKTEIFDYEPGSRFIIHSDGVKERNVQSYLKKCESIERIADQLKEQQTMDDDATFIIGSLQ</sequence>
<dbReference type="SMART" id="SM00331">
    <property type="entry name" value="PP2C_SIG"/>
    <property type="match status" value="1"/>
</dbReference>
<dbReference type="EC" id="3.1.3.3" evidence="1"/>
<dbReference type="PATRIC" id="fig|1398.26.peg.2001"/>
<dbReference type="GO" id="GO:0016787">
    <property type="term" value="F:hydrolase activity"/>
    <property type="evidence" value="ECO:0007669"/>
    <property type="project" value="UniProtKB-KW"/>
</dbReference>
<evidence type="ECO:0000313" key="2">
    <source>
        <dbReference type="Proteomes" id="UP000075288"/>
    </source>
</evidence>
<evidence type="ECO:0000313" key="1">
    <source>
        <dbReference type="EMBL" id="KYC59287.1"/>
    </source>
</evidence>
<dbReference type="InterPro" id="IPR036457">
    <property type="entry name" value="PPM-type-like_dom_sf"/>
</dbReference>
<dbReference type="Gene3D" id="3.60.40.10">
    <property type="entry name" value="PPM-type phosphatase domain"/>
    <property type="match status" value="1"/>
</dbReference>
<keyword evidence="1" id="KW-0378">Hydrolase</keyword>
<organism evidence="1 2">
    <name type="scientific">Heyndrickxia coagulans</name>
    <name type="common">Weizmannia coagulans</name>
    <dbReference type="NCBI Taxonomy" id="1398"/>
    <lineage>
        <taxon>Bacteria</taxon>
        <taxon>Bacillati</taxon>
        <taxon>Bacillota</taxon>
        <taxon>Bacilli</taxon>
        <taxon>Bacillales</taxon>
        <taxon>Bacillaceae</taxon>
        <taxon>Heyndrickxia</taxon>
    </lineage>
</organism>
<dbReference type="InterPro" id="IPR039248">
    <property type="entry name" value="Ptase_RsbX"/>
</dbReference>
<dbReference type="GeneID" id="29814302"/>
<dbReference type="Proteomes" id="UP000075288">
    <property type="component" value="Unassembled WGS sequence"/>
</dbReference>
<dbReference type="SUPFAM" id="SSF81606">
    <property type="entry name" value="PP2C-like"/>
    <property type="match status" value="1"/>
</dbReference>
<protein>
    <submittedName>
        <fullName evidence="1">Phosphoserine phosphatase RsbX</fullName>
        <ecNumber evidence="1">3.1.3.3</ecNumber>
    </submittedName>
</protein>
<accession>A0A150JQ03</accession>
<dbReference type="Pfam" id="PF07228">
    <property type="entry name" value="SpoIIE"/>
    <property type="match status" value="1"/>
</dbReference>
<dbReference type="InterPro" id="IPR001932">
    <property type="entry name" value="PPM-type_phosphatase-like_dom"/>
</dbReference>
<comment type="caution">
    <text evidence="1">The sequence shown here is derived from an EMBL/GenBank/DDBJ whole genome shotgun (WGS) entry which is preliminary data.</text>
</comment>
<dbReference type="RefSeq" id="WP_029142784.1">
    <property type="nucleotide sequence ID" value="NZ_CABJCT010000045.1"/>
</dbReference>
<dbReference type="PANTHER" id="PTHR35801">
    <property type="entry name" value="PHOSPHOSERINE PHOSPHATASE RSBX"/>
    <property type="match status" value="1"/>
</dbReference>
<name>A0A150JQ03_HEYCO</name>
<dbReference type="PANTHER" id="PTHR35801:SF1">
    <property type="entry name" value="PHOSPHOSERINE PHOSPHATASE RSBX"/>
    <property type="match status" value="1"/>
</dbReference>
<gene>
    <name evidence="1" type="ORF">B4098_1501</name>
</gene>
<reference evidence="1 2" key="1">
    <citation type="submission" date="2016-01" db="EMBL/GenBank/DDBJ databases">
        <title>Genome Sequences of Twelve Sporeforming Bacillus Species Isolated from Foods.</title>
        <authorList>
            <person name="Berendsen E.M."/>
            <person name="Wells-Bennik M.H."/>
            <person name="Krawcyk A.O."/>
            <person name="De Jong A."/>
            <person name="Holsappel S."/>
            <person name="Eijlander R.T."/>
            <person name="Kuipers O.P."/>
        </authorList>
    </citation>
    <scope>NUCLEOTIDE SEQUENCE [LARGE SCALE GENOMIC DNA]</scope>
    <source>
        <strain evidence="1 2">B4098</strain>
    </source>
</reference>
<dbReference type="EMBL" id="LQYG01000114">
    <property type="protein sequence ID" value="KYC59287.1"/>
    <property type="molecule type" value="Genomic_DNA"/>
</dbReference>
<dbReference type="AlphaFoldDB" id="A0A150JQ03"/>